<accession>A0A0A9EBA2</accession>
<feature type="chain" id="PRO_5002046856" evidence="1">
    <location>
        <begin position="21"/>
        <end position="56"/>
    </location>
</feature>
<name>A0A0A9EBA2_ARUDO</name>
<sequence>MFGELLVCKFLLFLWMIGLALRVSLPVSKTCKVHMVMTRQKGAYIHTYIYMRGVYN</sequence>
<reference evidence="2" key="1">
    <citation type="submission" date="2014-09" db="EMBL/GenBank/DDBJ databases">
        <authorList>
            <person name="Magalhaes I.L.F."/>
            <person name="Oliveira U."/>
            <person name="Santos F.R."/>
            <person name="Vidigal T.H.D.A."/>
            <person name="Brescovit A.D."/>
            <person name="Santos A.J."/>
        </authorList>
    </citation>
    <scope>NUCLEOTIDE SEQUENCE</scope>
    <source>
        <tissue evidence="2">Shoot tissue taken approximately 20 cm above the soil surface</tissue>
    </source>
</reference>
<dbReference type="AlphaFoldDB" id="A0A0A9EBA2"/>
<proteinExistence type="predicted"/>
<feature type="signal peptide" evidence="1">
    <location>
        <begin position="1"/>
        <end position="20"/>
    </location>
</feature>
<keyword evidence="1" id="KW-0732">Signal</keyword>
<dbReference type="EMBL" id="GBRH01204628">
    <property type="protein sequence ID" value="JAD93267.1"/>
    <property type="molecule type" value="Transcribed_RNA"/>
</dbReference>
<reference evidence="2" key="2">
    <citation type="journal article" date="2015" name="Data Brief">
        <title>Shoot transcriptome of the giant reed, Arundo donax.</title>
        <authorList>
            <person name="Barrero R.A."/>
            <person name="Guerrero F.D."/>
            <person name="Moolhuijzen P."/>
            <person name="Goolsby J.A."/>
            <person name="Tidwell J."/>
            <person name="Bellgard S.E."/>
            <person name="Bellgard M.I."/>
        </authorList>
    </citation>
    <scope>NUCLEOTIDE SEQUENCE</scope>
    <source>
        <tissue evidence="2">Shoot tissue taken approximately 20 cm above the soil surface</tissue>
    </source>
</reference>
<organism evidence="2">
    <name type="scientific">Arundo donax</name>
    <name type="common">Giant reed</name>
    <name type="synonym">Donax arundinaceus</name>
    <dbReference type="NCBI Taxonomy" id="35708"/>
    <lineage>
        <taxon>Eukaryota</taxon>
        <taxon>Viridiplantae</taxon>
        <taxon>Streptophyta</taxon>
        <taxon>Embryophyta</taxon>
        <taxon>Tracheophyta</taxon>
        <taxon>Spermatophyta</taxon>
        <taxon>Magnoliopsida</taxon>
        <taxon>Liliopsida</taxon>
        <taxon>Poales</taxon>
        <taxon>Poaceae</taxon>
        <taxon>PACMAD clade</taxon>
        <taxon>Arundinoideae</taxon>
        <taxon>Arundineae</taxon>
        <taxon>Arundo</taxon>
    </lineage>
</organism>
<evidence type="ECO:0000313" key="2">
    <source>
        <dbReference type="EMBL" id="JAD93267.1"/>
    </source>
</evidence>
<protein>
    <submittedName>
        <fullName evidence="2">Uncharacterized protein</fullName>
    </submittedName>
</protein>
<evidence type="ECO:0000256" key="1">
    <source>
        <dbReference type="SAM" id="SignalP"/>
    </source>
</evidence>